<accession>A0ACC6M712</accession>
<keyword evidence="2" id="KW-1185">Reference proteome</keyword>
<reference evidence="1" key="1">
    <citation type="submission" date="2023-11" db="EMBL/GenBank/DDBJ databases">
        <title>Gracilibacillus pellucida a moderately halophilic bacterium isolated from saline soil in Xinjiang province.</title>
        <authorList>
            <person name="Zhang Z."/>
            <person name="Tan F."/>
            <person name="Wang Y."/>
            <person name="Xia M."/>
        </authorList>
    </citation>
    <scope>NUCLEOTIDE SEQUENCE</scope>
    <source>
        <strain evidence="1">S3-1-1</strain>
    </source>
</reference>
<dbReference type="EMBL" id="JAWZSR010000007">
    <property type="protein sequence ID" value="MDX8046768.1"/>
    <property type="molecule type" value="Genomic_DNA"/>
</dbReference>
<comment type="caution">
    <text evidence="1">The sequence shown here is derived from an EMBL/GenBank/DDBJ whole genome shotgun (WGS) entry which is preliminary data.</text>
</comment>
<name>A0ACC6M712_9BACI</name>
<evidence type="ECO:0000313" key="1">
    <source>
        <dbReference type="EMBL" id="MDX8046768.1"/>
    </source>
</evidence>
<gene>
    <name evidence="1" type="ORF">SH601_12320</name>
</gene>
<dbReference type="Proteomes" id="UP001277972">
    <property type="component" value="Unassembled WGS sequence"/>
</dbReference>
<sequence>MLDFEYKGSEIEGSRKVLTDKRLIHYILKKGSNQAADELIRRYYDDLYFYLYRQVGNGNDALDLTQEVFIAALKGLSSYDKRKSSFRTWLFRIGTYKVIDARRKAKMTWSELKEVESIEEKDFDESLYQKELLEAINQYVASFRPEIQEIFRLRVYGELSFPEIASLLEQKEERIKAQYYRLIKKIREEFRDHE</sequence>
<protein>
    <submittedName>
        <fullName evidence="1">Sigma-70 family RNA polymerase sigma factor</fullName>
    </submittedName>
</protein>
<evidence type="ECO:0000313" key="2">
    <source>
        <dbReference type="Proteomes" id="UP001277972"/>
    </source>
</evidence>
<proteinExistence type="predicted"/>
<organism evidence="1 2">
    <name type="scientific">Gracilibacillus pellucidus</name>
    <dbReference type="NCBI Taxonomy" id="3095368"/>
    <lineage>
        <taxon>Bacteria</taxon>
        <taxon>Bacillati</taxon>
        <taxon>Bacillota</taxon>
        <taxon>Bacilli</taxon>
        <taxon>Bacillales</taxon>
        <taxon>Bacillaceae</taxon>
        <taxon>Gracilibacillus</taxon>
    </lineage>
</organism>